<proteinExistence type="predicted"/>
<gene>
    <name evidence="2" type="ORF">IG617_03890</name>
</gene>
<protein>
    <recommendedName>
        <fullName evidence="4">Peptidase M48 domain-containing protein</fullName>
    </recommendedName>
</protein>
<sequence length="387" mass="45291">MAFFAILWRQRDFLTAIEPVIFALAIYWVTTFLKFEILETRKFNKLFSGLPRNLDWGNFKELDVRSVLKKLDVPYHDIIDSGFRAGMEKGFAALQDQKTAMMAVADRNTFFVGFPGHPFPRVRFFQSEKPMNSSMAYYGFLRPTIVLFRDKIDNLTWFQRFEILHELGHGTMKGQYMYGFFYVHLQFLILTTILLMAVVPVEDYIYLCPIFLAYFSFVFWLNQGKVDDESRADSFALQNMTSADIQKLYSAVIKYNIPQDPSLSEGENVRRRLRLLKMIEKHKKTSSAFGWFDTEIDASQTGLVSNATEAAKYSRPYRIINFFKLVTLLYTCGLIHGYFDRDVWWVLVFCFALLIIFRLLSMPKEQLLSVILRVGSLRDQVDRYFSS</sequence>
<dbReference type="Proteomes" id="UP000615687">
    <property type="component" value="Unassembled WGS sequence"/>
</dbReference>
<keyword evidence="1" id="KW-0472">Membrane</keyword>
<feature type="transmembrane region" description="Helical" evidence="1">
    <location>
        <begin position="343"/>
        <end position="360"/>
    </location>
</feature>
<evidence type="ECO:0000256" key="1">
    <source>
        <dbReference type="SAM" id="Phobius"/>
    </source>
</evidence>
<keyword evidence="1" id="KW-1133">Transmembrane helix</keyword>
<comment type="caution">
    <text evidence="2">The sequence shown here is derived from an EMBL/GenBank/DDBJ whole genome shotgun (WGS) entry which is preliminary data.</text>
</comment>
<evidence type="ECO:0000313" key="3">
    <source>
        <dbReference type="Proteomes" id="UP000615687"/>
    </source>
</evidence>
<name>A0ABR9C686_9HYPH</name>
<dbReference type="RefSeq" id="WP_192107547.1">
    <property type="nucleotide sequence ID" value="NZ_JACYXJ010000002.1"/>
</dbReference>
<evidence type="ECO:0008006" key="4">
    <source>
        <dbReference type="Google" id="ProtNLM"/>
    </source>
</evidence>
<feature type="transmembrane region" description="Helical" evidence="1">
    <location>
        <begin position="204"/>
        <end position="221"/>
    </location>
</feature>
<evidence type="ECO:0000313" key="2">
    <source>
        <dbReference type="EMBL" id="MBD8875424.1"/>
    </source>
</evidence>
<dbReference type="EMBL" id="JACYXJ010000002">
    <property type="protein sequence ID" value="MBD8875424.1"/>
    <property type="molecule type" value="Genomic_DNA"/>
</dbReference>
<organism evidence="2 3">
    <name type="scientific">Roseibium polysiphoniae</name>
    <dbReference type="NCBI Taxonomy" id="2571221"/>
    <lineage>
        <taxon>Bacteria</taxon>
        <taxon>Pseudomonadati</taxon>
        <taxon>Pseudomonadota</taxon>
        <taxon>Alphaproteobacteria</taxon>
        <taxon>Hyphomicrobiales</taxon>
        <taxon>Stappiaceae</taxon>
        <taxon>Roseibium</taxon>
    </lineage>
</organism>
<feature type="transmembrane region" description="Helical" evidence="1">
    <location>
        <begin position="176"/>
        <end position="198"/>
    </location>
</feature>
<keyword evidence="3" id="KW-1185">Reference proteome</keyword>
<feature type="transmembrane region" description="Helical" evidence="1">
    <location>
        <begin position="20"/>
        <end position="38"/>
    </location>
</feature>
<accession>A0ABR9C686</accession>
<feature type="transmembrane region" description="Helical" evidence="1">
    <location>
        <begin position="319"/>
        <end position="337"/>
    </location>
</feature>
<keyword evidence="1" id="KW-0812">Transmembrane</keyword>
<reference evidence="2 3" key="1">
    <citation type="submission" date="2020-09" db="EMBL/GenBank/DDBJ databases">
        <title>The genome sequence of type strain Labrenzia polysiphoniae KACC 19711.</title>
        <authorList>
            <person name="Liu Y."/>
        </authorList>
    </citation>
    <scope>NUCLEOTIDE SEQUENCE [LARGE SCALE GENOMIC DNA]</scope>
    <source>
        <strain evidence="2 3">KACC 19711</strain>
    </source>
</reference>